<feature type="domain" description="Serine dehydratase-like alpha subunit" evidence="2">
    <location>
        <begin position="197"/>
        <end position="445"/>
    </location>
</feature>
<dbReference type="RefSeq" id="WP_093318136.1">
    <property type="nucleotide sequence ID" value="NZ_FOHV01000005.1"/>
</dbReference>
<dbReference type="PANTHER" id="PTHR30501:SF2">
    <property type="entry name" value="UPF0597 PROTEIN YHAM"/>
    <property type="match status" value="1"/>
</dbReference>
<dbReference type="HAMAP" id="MF_01845">
    <property type="entry name" value="UPF0597"/>
    <property type="match status" value="1"/>
</dbReference>
<sequence>MSSINPTSSGNQTEYNSQWAVYLRAIHHEVLPALGCTEPISLALASAIAGSYLFDDTTPISTKLGQITSINGKVSANLMKNGMGVSVPGTGMVGLPIAAAVGALGGDPKGGLEVLKGLNDEIVTAGKYLLETNRVNVAIKPVANILYSEVTIVASEDSVTVAIADSHTQVIKIEKNKEVLFELKLDETIDNTAPYCLREATVKSIYEFAHNVPFEQIEFILQAEALNNALSEEGMKHNYGLHIGRTLKAQIETGLLSDDLLSNILIRSTAASDARMGGATLPAMSNSGSGNQGISATMPVVVVADHLKATAEQRARALILSHLIAVYIHSKLPKLSAMCAVSTAAMGSAAGMAWLLGKGEYQPISLALSSMVGDIAGIICDGASNSCAMKVSTSASSAFKAVLMAISSSGVTGNEGIVSHDVDQSIENLCSLARGSMQQTDVQIIEIMVKKDNC</sequence>
<evidence type="ECO:0000259" key="2">
    <source>
        <dbReference type="Pfam" id="PF03313"/>
    </source>
</evidence>
<protein>
    <recommendedName>
        <fullName evidence="1">UPF0597 protein SAMN02583745_00902</fullName>
    </recommendedName>
</protein>
<dbReference type="STRING" id="1123402.SAMN02583745_00902"/>
<dbReference type="AlphaFoldDB" id="A0A1I0AD93"/>
<dbReference type="OrthoDB" id="41906at2"/>
<dbReference type="PIRSF" id="PIRSF006054">
    <property type="entry name" value="UCP006054"/>
    <property type="match status" value="1"/>
</dbReference>
<accession>A0A1I0AD93</accession>
<evidence type="ECO:0000256" key="1">
    <source>
        <dbReference type="HAMAP-Rule" id="MF_01845"/>
    </source>
</evidence>
<dbReference type="InterPro" id="IPR005130">
    <property type="entry name" value="Ser_deHydtase-like_asu"/>
</dbReference>
<proteinExistence type="inferred from homology"/>
<evidence type="ECO:0000313" key="4">
    <source>
        <dbReference type="Proteomes" id="UP000242642"/>
    </source>
</evidence>
<comment type="similarity">
    <text evidence="1">Belongs to the UPF0597 family.</text>
</comment>
<dbReference type="EMBL" id="FOHV01000005">
    <property type="protein sequence ID" value="SES92151.1"/>
    <property type="molecule type" value="Genomic_DNA"/>
</dbReference>
<dbReference type="Proteomes" id="UP000242642">
    <property type="component" value="Unassembled WGS sequence"/>
</dbReference>
<organism evidence="3 4">
    <name type="scientific">Thorsellia anophelis DSM 18579</name>
    <dbReference type="NCBI Taxonomy" id="1123402"/>
    <lineage>
        <taxon>Bacteria</taxon>
        <taxon>Pseudomonadati</taxon>
        <taxon>Pseudomonadota</taxon>
        <taxon>Gammaproteobacteria</taxon>
        <taxon>Enterobacterales</taxon>
        <taxon>Thorselliaceae</taxon>
        <taxon>Thorsellia</taxon>
    </lineage>
</organism>
<dbReference type="PANTHER" id="PTHR30501">
    <property type="entry name" value="UPF0597 PROTEIN YHAM"/>
    <property type="match status" value="1"/>
</dbReference>
<dbReference type="Pfam" id="PF03313">
    <property type="entry name" value="SDH_alpha"/>
    <property type="match status" value="1"/>
</dbReference>
<name>A0A1I0AD93_9GAMM</name>
<keyword evidence="4" id="KW-1185">Reference proteome</keyword>
<evidence type="ECO:0000313" key="3">
    <source>
        <dbReference type="EMBL" id="SES92151.1"/>
    </source>
</evidence>
<dbReference type="GO" id="GO:0080146">
    <property type="term" value="F:L-cysteine desulfhydrase activity"/>
    <property type="evidence" value="ECO:0007669"/>
    <property type="project" value="TreeGrafter"/>
</dbReference>
<reference evidence="4" key="1">
    <citation type="submission" date="2016-10" db="EMBL/GenBank/DDBJ databases">
        <authorList>
            <person name="Varghese N."/>
            <person name="Submissions S."/>
        </authorList>
    </citation>
    <scope>NUCLEOTIDE SEQUENCE [LARGE SCALE GENOMIC DNA]</scope>
    <source>
        <strain evidence="4">DSM 18579</strain>
    </source>
</reference>
<gene>
    <name evidence="3" type="ORF">SAMN02583745_00902</name>
</gene>
<dbReference type="InterPro" id="IPR021144">
    <property type="entry name" value="UPF0597"/>
</dbReference>
<dbReference type="GO" id="GO:0019450">
    <property type="term" value="P:L-cysteine catabolic process to pyruvate"/>
    <property type="evidence" value="ECO:0007669"/>
    <property type="project" value="TreeGrafter"/>
</dbReference>